<dbReference type="InterPro" id="IPR036457">
    <property type="entry name" value="PPM-type-like_dom_sf"/>
</dbReference>
<dbReference type="InterPro" id="IPR036890">
    <property type="entry name" value="HATPase_C_sf"/>
</dbReference>
<gene>
    <name evidence="2" type="ORF">ABUW04_21075</name>
</gene>
<keyword evidence="3" id="KW-1185">Reference proteome</keyword>
<comment type="caution">
    <text evidence="2">The sequence shown here is derived from an EMBL/GenBank/DDBJ whole genome shotgun (WGS) entry which is preliminary data.</text>
</comment>
<dbReference type="SUPFAM" id="SSF81606">
    <property type="entry name" value="PP2C-like"/>
    <property type="match status" value="1"/>
</dbReference>
<evidence type="ECO:0000259" key="1">
    <source>
        <dbReference type="SMART" id="SM00331"/>
    </source>
</evidence>
<dbReference type="InterPro" id="IPR001932">
    <property type="entry name" value="PPM-type_phosphatase-like_dom"/>
</dbReference>
<dbReference type="Gene3D" id="3.30.565.10">
    <property type="entry name" value="Histidine kinase-like ATPase, C-terminal domain"/>
    <property type="match status" value="1"/>
</dbReference>
<keyword evidence="2" id="KW-0067">ATP-binding</keyword>
<dbReference type="PANTHER" id="PTHR35801">
    <property type="entry name" value="PHOSPHOSERINE PHOSPHATASE RSBX"/>
    <property type="match status" value="1"/>
</dbReference>
<dbReference type="RefSeq" id="WP_380566206.1">
    <property type="nucleotide sequence ID" value="NZ_JBEUKS010000007.1"/>
</dbReference>
<dbReference type="Gene3D" id="3.60.40.10">
    <property type="entry name" value="PPM-type phosphatase domain"/>
    <property type="match status" value="1"/>
</dbReference>
<keyword evidence="2" id="KW-0547">Nucleotide-binding</keyword>
<feature type="domain" description="PPM-type phosphatase" evidence="1">
    <location>
        <begin position="147"/>
        <end position="340"/>
    </location>
</feature>
<reference evidence="2 3" key="1">
    <citation type="submission" date="2024-06" db="EMBL/GenBank/DDBJ databases">
        <authorList>
            <person name="Lee S.D."/>
        </authorList>
    </citation>
    <scope>NUCLEOTIDE SEQUENCE [LARGE SCALE GENOMIC DNA]</scope>
    <source>
        <strain evidence="2 3">N1-10</strain>
    </source>
</reference>
<dbReference type="Pfam" id="PF07228">
    <property type="entry name" value="SpoIIE"/>
    <property type="match status" value="1"/>
</dbReference>
<dbReference type="SMART" id="SM00331">
    <property type="entry name" value="PP2C_SIG"/>
    <property type="match status" value="1"/>
</dbReference>
<dbReference type="EMBL" id="JBEUKS010000007">
    <property type="protein sequence ID" value="MFC1440756.1"/>
    <property type="molecule type" value="Genomic_DNA"/>
</dbReference>
<evidence type="ECO:0000313" key="2">
    <source>
        <dbReference type="EMBL" id="MFC1440756.1"/>
    </source>
</evidence>
<dbReference type="Proteomes" id="UP001592581">
    <property type="component" value="Unassembled WGS sequence"/>
</dbReference>
<dbReference type="InterPro" id="IPR039248">
    <property type="entry name" value="Ptase_RsbX"/>
</dbReference>
<dbReference type="InterPro" id="IPR003594">
    <property type="entry name" value="HATPase_dom"/>
</dbReference>
<dbReference type="PANTHER" id="PTHR35801:SF1">
    <property type="entry name" value="PHOSPHOSERINE PHOSPHATASE RSBX"/>
    <property type="match status" value="1"/>
</dbReference>
<proteinExistence type="predicted"/>
<evidence type="ECO:0000313" key="3">
    <source>
        <dbReference type="Proteomes" id="UP001592581"/>
    </source>
</evidence>
<protein>
    <submittedName>
        <fullName evidence="2">ATP-binding SpoIIE family protein phosphatase</fullName>
    </submittedName>
</protein>
<name>A0ABV6XR65_9ACTN</name>
<dbReference type="GO" id="GO:0005524">
    <property type="term" value="F:ATP binding"/>
    <property type="evidence" value="ECO:0007669"/>
    <property type="project" value="UniProtKB-KW"/>
</dbReference>
<dbReference type="CDD" id="cd16934">
    <property type="entry name" value="HATPase_RsbT-like"/>
    <property type="match status" value="1"/>
</dbReference>
<accession>A0ABV6XR65</accession>
<sequence length="342" mass="35497">MGQVSILLLESEDIAWFRSEPGAARGAAAALARRVGLDERRSGEVALAVSEAASNLVKHAVDGAILLRVVRTEHQAGVEFLAVDSGPGMADVPEAMRDGMSSAGTLGIGLGSVARLADVFDVHSLPGRGTVIAARFWATRSAGQQREPSVAGLTRAISGEQVCGDAWAARIDEGSGPAALLMLCDGLGHGPMAALAAAAAVQAFRSGRARQPADVLDEIHRALRGTRGAAVAVARVEPDAGRLLYCGVGNVAAALIGDDTRSSPLSHPGIVGHRMPQLRTFEYPLPPGGALVMHSDGLTDRWDPDSMPGLLRHLPVVVAGHLLRQAGVRRDDAGVLVAKGMW</sequence>
<organism evidence="2 3">
    <name type="scientific">Streptacidiphilus jeojiensis</name>
    <dbReference type="NCBI Taxonomy" id="3229225"/>
    <lineage>
        <taxon>Bacteria</taxon>
        <taxon>Bacillati</taxon>
        <taxon>Actinomycetota</taxon>
        <taxon>Actinomycetes</taxon>
        <taxon>Kitasatosporales</taxon>
        <taxon>Streptomycetaceae</taxon>
        <taxon>Streptacidiphilus</taxon>
    </lineage>
</organism>
<dbReference type="SUPFAM" id="SSF55874">
    <property type="entry name" value="ATPase domain of HSP90 chaperone/DNA topoisomerase II/histidine kinase"/>
    <property type="match status" value="1"/>
</dbReference>
<dbReference type="Pfam" id="PF13581">
    <property type="entry name" value="HATPase_c_2"/>
    <property type="match status" value="1"/>
</dbReference>